<organism evidence="2 3">
    <name type="scientific">Taibaiella chishuiensis</name>
    <dbReference type="NCBI Taxonomy" id="1434707"/>
    <lineage>
        <taxon>Bacteria</taxon>
        <taxon>Pseudomonadati</taxon>
        <taxon>Bacteroidota</taxon>
        <taxon>Chitinophagia</taxon>
        <taxon>Chitinophagales</taxon>
        <taxon>Chitinophagaceae</taxon>
        <taxon>Taibaiella</taxon>
    </lineage>
</organism>
<dbReference type="EMBL" id="PYGD01000009">
    <property type="protein sequence ID" value="PSK90086.1"/>
    <property type="molecule type" value="Genomic_DNA"/>
</dbReference>
<evidence type="ECO:0000313" key="2">
    <source>
        <dbReference type="EMBL" id="PSK90086.1"/>
    </source>
</evidence>
<protein>
    <recommendedName>
        <fullName evidence="4">YXWGXW repeat-containing protein</fullName>
    </recommendedName>
</protein>
<comment type="caution">
    <text evidence="2">The sequence shown here is derived from an EMBL/GenBank/DDBJ whole genome shotgun (WGS) entry which is preliminary data.</text>
</comment>
<evidence type="ECO:0008006" key="4">
    <source>
        <dbReference type="Google" id="ProtNLM"/>
    </source>
</evidence>
<reference evidence="2 3" key="1">
    <citation type="submission" date="2018-03" db="EMBL/GenBank/DDBJ databases">
        <title>Genomic Encyclopedia of Type Strains, Phase III (KMG-III): the genomes of soil and plant-associated and newly described type strains.</title>
        <authorList>
            <person name="Whitman W."/>
        </authorList>
    </citation>
    <scope>NUCLEOTIDE SEQUENCE [LARGE SCALE GENOMIC DNA]</scope>
    <source>
        <strain evidence="2 3">CGMCC 1.12700</strain>
    </source>
</reference>
<keyword evidence="3" id="KW-1185">Reference proteome</keyword>
<feature type="chain" id="PRO_5015140653" description="YXWGXW repeat-containing protein" evidence="1">
    <location>
        <begin position="24"/>
        <end position="157"/>
    </location>
</feature>
<name>A0A2P8CYS9_9BACT</name>
<evidence type="ECO:0000256" key="1">
    <source>
        <dbReference type="SAM" id="SignalP"/>
    </source>
</evidence>
<sequence length="157" mass="18148">MKKVFVMACLLAGFMMMHGDVAAQGRGHGYDKHHKEDKAYRKGYRKGYNTAARQNGPPAWAPAHGYRAKNHVYFPDYYTFYDPSRNGYVYWQNNAWLFSRTVPSFMASVDLGRARIQVLGDLPLATRPEPNFSRYYRMYPPGPSVNINIPHPPFPRR</sequence>
<keyword evidence="1" id="KW-0732">Signal</keyword>
<feature type="signal peptide" evidence="1">
    <location>
        <begin position="1"/>
        <end position="23"/>
    </location>
</feature>
<proteinExistence type="predicted"/>
<dbReference type="RefSeq" id="WP_146146815.1">
    <property type="nucleotide sequence ID" value="NZ_PYGD01000009.1"/>
</dbReference>
<evidence type="ECO:0000313" key="3">
    <source>
        <dbReference type="Proteomes" id="UP000240572"/>
    </source>
</evidence>
<gene>
    <name evidence="2" type="ORF">B0I18_10992</name>
</gene>
<dbReference type="Proteomes" id="UP000240572">
    <property type="component" value="Unassembled WGS sequence"/>
</dbReference>
<accession>A0A2P8CYS9</accession>
<dbReference type="AlphaFoldDB" id="A0A2P8CYS9"/>
<dbReference type="OrthoDB" id="1367720at2"/>